<organism evidence="1 2">
    <name type="scientific">Stachybotrys chartarum (strain CBS 109288 / IBT 7711)</name>
    <name type="common">Toxic black mold</name>
    <name type="synonym">Stilbospora chartarum</name>
    <dbReference type="NCBI Taxonomy" id="1280523"/>
    <lineage>
        <taxon>Eukaryota</taxon>
        <taxon>Fungi</taxon>
        <taxon>Dikarya</taxon>
        <taxon>Ascomycota</taxon>
        <taxon>Pezizomycotina</taxon>
        <taxon>Sordariomycetes</taxon>
        <taxon>Hypocreomycetidae</taxon>
        <taxon>Hypocreales</taxon>
        <taxon>Stachybotryaceae</taxon>
        <taxon>Stachybotrys</taxon>
    </lineage>
</organism>
<dbReference type="OrthoDB" id="5131365at2759"/>
<evidence type="ECO:0000313" key="1">
    <source>
        <dbReference type="EMBL" id="KEY74502.1"/>
    </source>
</evidence>
<dbReference type="HOGENOM" id="CLU_3143965_0_0_1"/>
<reference evidence="1 2" key="1">
    <citation type="journal article" date="2014" name="BMC Genomics">
        <title>Comparative genome sequencing reveals chemotype-specific gene clusters in the toxigenic black mold Stachybotrys.</title>
        <authorList>
            <person name="Semeiks J."/>
            <person name="Borek D."/>
            <person name="Otwinowski Z."/>
            <person name="Grishin N.V."/>
        </authorList>
    </citation>
    <scope>NUCLEOTIDE SEQUENCE [LARGE SCALE GENOMIC DNA]</scope>
    <source>
        <strain evidence="2">CBS 109288 / IBT 7711</strain>
    </source>
</reference>
<protein>
    <submittedName>
        <fullName evidence="1">Uncharacterized protein</fullName>
    </submittedName>
</protein>
<keyword evidence="2" id="KW-1185">Reference proteome</keyword>
<evidence type="ECO:0000313" key="2">
    <source>
        <dbReference type="Proteomes" id="UP000028045"/>
    </source>
</evidence>
<gene>
    <name evidence="1" type="ORF">S7711_10309</name>
</gene>
<sequence length="49" mass="5920">MPKEDEVSVYSERMYRFYVRQGIAEGIAWRYVSDIPLYLDQYNRAEPTL</sequence>
<accession>A0A084BAC3</accession>
<name>A0A084BAC3_STACB</name>
<proteinExistence type="predicted"/>
<dbReference type="Proteomes" id="UP000028045">
    <property type="component" value="Unassembled WGS sequence"/>
</dbReference>
<dbReference type="EMBL" id="KL647519">
    <property type="protein sequence ID" value="KEY74502.1"/>
    <property type="molecule type" value="Genomic_DNA"/>
</dbReference>
<dbReference type="AlphaFoldDB" id="A0A084BAC3"/>